<name>A0A382XVQ0_9ZZZZ</name>
<evidence type="ECO:0000313" key="1">
    <source>
        <dbReference type="EMBL" id="SVD74940.1"/>
    </source>
</evidence>
<reference evidence="1" key="1">
    <citation type="submission" date="2018-05" db="EMBL/GenBank/DDBJ databases">
        <authorList>
            <person name="Lanie J.A."/>
            <person name="Ng W.-L."/>
            <person name="Kazmierczak K.M."/>
            <person name="Andrzejewski T.M."/>
            <person name="Davidsen T.M."/>
            <person name="Wayne K.J."/>
            <person name="Tettelin H."/>
            <person name="Glass J.I."/>
            <person name="Rusch D."/>
            <person name="Podicherti R."/>
            <person name="Tsui H.-C.T."/>
            <person name="Winkler M.E."/>
        </authorList>
    </citation>
    <scope>NUCLEOTIDE SEQUENCE</scope>
</reference>
<gene>
    <name evidence="1" type="ORF">METZ01_LOCUS427794</name>
</gene>
<dbReference type="AlphaFoldDB" id="A0A382XVQ0"/>
<sequence>GGLNGYALSIDESKIEVPSGRLSVSLARQSDGTWAVEDPPEGLRKKHGLQGPIDDAFLSRFLVVAPDRPSGNELIDRWVAFELAHLQKRWRELFRGELPIKKAYEVTEVDIAGRHLVLWGTPANNHLIAKVAGKMPVTWKGDTIAAGKRSFSADHHLPVLIYPNPLSSSHYVVINSGPTFRESHDRTNSLQNPKLPDWAILDLNQPPNGESAGKVVAADFFDERWQFKQTPIRAIKEISLE</sequence>
<protein>
    <submittedName>
        <fullName evidence="1">Uncharacterized protein</fullName>
    </submittedName>
</protein>
<dbReference type="EMBL" id="UINC01170744">
    <property type="protein sequence ID" value="SVD74940.1"/>
    <property type="molecule type" value="Genomic_DNA"/>
</dbReference>
<proteinExistence type="predicted"/>
<feature type="non-terminal residue" evidence="1">
    <location>
        <position position="1"/>
    </location>
</feature>
<organism evidence="1">
    <name type="scientific">marine metagenome</name>
    <dbReference type="NCBI Taxonomy" id="408172"/>
    <lineage>
        <taxon>unclassified sequences</taxon>
        <taxon>metagenomes</taxon>
        <taxon>ecological metagenomes</taxon>
    </lineage>
</organism>
<accession>A0A382XVQ0</accession>